<protein>
    <recommendedName>
        <fullName evidence="4">ABC-2 family transporter protein</fullName>
    </recommendedName>
</protein>
<comment type="caution">
    <text evidence="2">The sequence shown here is derived from an EMBL/GenBank/DDBJ whole genome shotgun (WGS) entry which is preliminary data.</text>
</comment>
<dbReference type="EMBL" id="JACHMD010000001">
    <property type="protein sequence ID" value="MBB4665456.1"/>
    <property type="molecule type" value="Genomic_DNA"/>
</dbReference>
<keyword evidence="1" id="KW-1133">Transmembrane helix</keyword>
<evidence type="ECO:0000256" key="1">
    <source>
        <dbReference type="SAM" id="Phobius"/>
    </source>
</evidence>
<dbReference type="Proteomes" id="UP000573729">
    <property type="component" value="Unassembled WGS sequence"/>
</dbReference>
<dbReference type="RefSeq" id="WP_184214371.1">
    <property type="nucleotide sequence ID" value="NZ_JACHMD010000001.1"/>
</dbReference>
<keyword evidence="1" id="KW-0812">Transmembrane</keyword>
<dbReference type="AlphaFoldDB" id="A0A7W7BMN3"/>
<feature type="transmembrane region" description="Helical" evidence="1">
    <location>
        <begin position="88"/>
        <end position="112"/>
    </location>
</feature>
<evidence type="ECO:0008006" key="4">
    <source>
        <dbReference type="Google" id="ProtNLM"/>
    </source>
</evidence>
<evidence type="ECO:0000313" key="2">
    <source>
        <dbReference type="EMBL" id="MBB4665456.1"/>
    </source>
</evidence>
<feature type="transmembrane region" description="Helical" evidence="1">
    <location>
        <begin position="167"/>
        <end position="188"/>
    </location>
</feature>
<organism evidence="2 3">
    <name type="scientific">Microbacterium marinum</name>
    <dbReference type="NCBI Taxonomy" id="421115"/>
    <lineage>
        <taxon>Bacteria</taxon>
        <taxon>Bacillati</taxon>
        <taxon>Actinomycetota</taxon>
        <taxon>Actinomycetes</taxon>
        <taxon>Micrococcales</taxon>
        <taxon>Microbacteriaceae</taxon>
        <taxon>Microbacterium</taxon>
    </lineage>
</organism>
<feature type="transmembrane region" description="Helical" evidence="1">
    <location>
        <begin position="59"/>
        <end position="76"/>
    </location>
</feature>
<name>A0A7W7BMN3_9MICO</name>
<accession>A0A7W7BMN3</accession>
<sequence length="232" mass="24981">MNRTLNVVRMQLVNRATYIWVPLMVLGGTIVISLAIFGLIASNGNVEVDMFGGGAQAPLWYFAVVGVQALTLTFPFSQAMSVTRREFYLGTLITAALTALGLALLFVIGGFIEEATNGWGLGGYMFRLTWVWSQGAVLAGLFFFSLAMLFFVVGFCGATVYKRWGNVVLTISLIGLALLFVAGLWLIGQLQAWPEVMAWFGSLTPISLTGAMLAVAAVLAGGSYLMLRRSIA</sequence>
<proteinExistence type="predicted"/>
<feature type="transmembrane region" description="Helical" evidence="1">
    <location>
        <begin position="208"/>
        <end position="227"/>
    </location>
</feature>
<reference evidence="2 3" key="1">
    <citation type="submission" date="2020-08" db="EMBL/GenBank/DDBJ databases">
        <title>Sequencing the genomes of 1000 actinobacteria strains.</title>
        <authorList>
            <person name="Klenk H.-P."/>
        </authorList>
    </citation>
    <scope>NUCLEOTIDE SEQUENCE [LARGE SCALE GENOMIC DNA]</scope>
    <source>
        <strain evidence="2 3">DSM 24947</strain>
    </source>
</reference>
<keyword evidence="3" id="KW-1185">Reference proteome</keyword>
<gene>
    <name evidence="2" type="ORF">BKA24_000165</name>
</gene>
<feature type="transmembrane region" description="Helical" evidence="1">
    <location>
        <begin position="20"/>
        <end position="39"/>
    </location>
</feature>
<evidence type="ECO:0000313" key="3">
    <source>
        <dbReference type="Proteomes" id="UP000573729"/>
    </source>
</evidence>
<feature type="transmembrane region" description="Helical" evidence="1">
    <location>
        <begin position="132"/>
        <end position="155"/>
    </location>
</feature>
<keyword evidence="1" id="KW-0472">Membrane</keyword>